<comment type="caution">
    <text evidence="3">The sequence shown here is derived from an EMBL/GenBank/DDBJ whole genome shotgun (WGS) entry which is preliminary data.</text>
</comment>
<feature type="transmembrane region" description="Helical" evidence="1">
    <location>
        <begin position="256"/>
        <end position="276"/>
    </location>
</feature>
<dbReference type="Proteomes" id="UP000294850">
    <property type="component" value="Unassembled WGS sequence"/>
</dbReference>
<evidence type="ECO:0000313" key="4">
    <source>
        <dbReference type="Proteomes" id="UP000294850"/>
    </source>
</evidence>
<dbReference type="InterPro" id="IPR001173">
    <property type="entry name" value="Glyco_trans_2-like"/>
</dbReference>
<dbReference type="GO" id="GO:0016740">
    <property type="term" value="F:transferase activity"/>
    <property type="evidence" value="ECO:0007669"/>
    <property type="project" value="UniProtKB-KW"/>
</dbReference>
<organism evidence="3 4">
    <name type="scientific">Dyadobacter psychrotolerans</name>
    <dbReference type="NCBI Taxonomy" id="2541721"/>
    <lineage>
        <taxon>Bacteria</taxon>
        <taxon>Pseudomonadati</taxon>
        <taxon>Bacteroidota</taxon>
        <taxon>Cytophagia</taxon>
        <taxon>Cytophagales</taxon>
        <taxon>Spirosomataceae</taxon>
        <taxon>Dyadobacter</taxon>
    </lineage>
</organism>
<dbReference type="PANTHER" id="PTHR43179:SF7">
    <property type="entry name" value="RHAMNOSYLTRANSFERASE WBBL"/>
    <property type="match status" value="1"/>
</dbReference>
<dbReference type="InterPro" id="IPR029044">
    <property type="entry name" value="Nucleotide-diphossugar_trans"/>
</dbReference>
<dbReference type="RefSeq" id="WP_131960555.1">
    <property type="nucleotide sequence ID" value="NZ_SMFL01000009.1"/>
</dbReference>
<evidence type="ECO:0000259" key="2">
    <source>
        <dbReference type="Pfam" id="PF00535"/>
    </source>
</evidence>
<keyword evidence="1" id="KW-0472">Membrane</keyword>
<gene>
    <name evidence="3" type="ORF">E0F88_22615</name>
</gene>
<evidence type="ECO:0000313" key="3">
    <source>
        <dbReference type="EMBL" id="TDE12488.1"/>
    </source>
</evidence>
<dbReference type="EMBL" id="SMFL01000009">
    <property type="protein sequence ID" value="TDE12488.1"/>
    <property type="molecule type" value="Genomic_DNA"/>
</dbReference>
<dbReference type="SUPFAM" id="SSF53448">
    <property type="entry name" value="Nucleotide-diphospho-sugar transferases"/>
    <property type="match status" value="1"/>
</dbReference>
<accession>A0A4V2Z3F1</accession>
<protein>
    <submittedName>
        <fullName evidence="3">Glycosyltransferase</fullName>
    </submittedName>
</protein>
<dbReference type="PANTHER" id="PTHR43179">
    <property type="entry name" value="RHAMNOSYLTRANSFERASE WBBL"/>
    <property type="match status" value="1"/>
</dbReference>
<evidence type="ECO:0000256" key="1">
    <source>
        <dbReference type="SAM" id="Phobius"/>
    </source>
</evidence>
<proteinExistence type="predicted"/>
<dbReference type="CDD" id="cd04186">
    <property type="entry name" value="GT_2_like_c"/>
    <property type="match status" value="1"/>
</dbReference>
<keyword evidence="3" id="KW-0808">Transferase</keyword>
<reference evidence="3 4" key="1">
    <citation type="submission" date="2019-03" db="EMBL/GenBank/DDBJ databases">
        <title>Dyadobacter AR-3-6 sp. nov., isolated from arctic soil.</title>
        <authorList>
            <person name="Chaudhary D.K."/>
        </authorList>
    </citation>
    <scope>NUCLEOTIDE SEQUENCE [LARGE SCALE GENOMIC DNA]</scope>
    <source>
        <strain evidence="3 4">AR-3-6</strain>
    </source>
</reference>
<dbReference type="AlphaFoldDB" id="A0A4V2Z3F1"/>
<keyword evidence="4" id="KW-1185">Reference proteome</keyword>
<keyword evidence="1" id="KW-1133">Transmembrane helix</keyword>
<feature type="domain" description="Glycosyltransferase 2-like" evidence="2">
    <location>
        <begin position="4"/>
        <end position="129"/>
    </location>
</feature>
<dbReference type="Gene3D" id="3.90.550.10">
    <property type="entry name" value="Spore Coat Polysaccharide Biosynthesis Protein SpsA, Chain A"/>
    <property type="match status" value="1"/>
</dbReference>
<sequence>MDVSIIIINFRTPQLIIDCLKSIYTHTFDVKFEIIIVDNDPENGGGDLVRAIYPEVNWIDMDYNAGFGRANNRGMSVANGKYFLLLNADTLLTDNVIKRCYERLENRQDIIACGALQHYEDGSPMPFYKSFNDFRRTFFILPPGGVVDKIMHRLFPEPSHSDPDQYDWLVGAFVFVRREGFEQTKGFSEDFFMYGEDVEWSWRLGLLGKLCIFEDCTFIHLENKNPFRRTNISWINRFSTQMQVSNFLWIRKQYGVFSYLILVFHYLLMIPVVYIWKMVLNLKNSGNPFSELRTQQIYYRKTKVLLKYFFRTLFLKKELYKITPDENIDLLTSSHS</sequence>
<name>A0A4V2Z3F1_9BACT</name>
<dbReference type="Pfam" id="PF00535">
    <property type="entry name" value="Glycos_transf_2"/>
    <property type="match status" value="1"/>
</dbReference>
<dbReference type="OrthoDB" id="9771846at2"/>
<keyword evidence="1" id="KW-0812">Transmembrane</keyword>